<evidence type="ECO:0000256" key="1">
    <source>
        <dbReference type="ARBA" id="ARBA00007626"/>
    </source>
</evidence>
<feature type="domain" description="PROP1-like PPR" evidence="4">
    <location>
        <begin position="126"/>
        <end position="284"/>
    </location>
</feature>
<dbReference type="InterPro" id="IPR011990">
    <property type="entry name" value="TPR-like_helical_dom_sf"/>
</dbReference>
<reference evidence="6" key="1">
    <citation type="submission" date="2025-08" db="UniProtKB">
        <authorList>
            <consortium name="RefSeq"/>
        </authorList>
    </citation>
    <scope>IDENTIFICATION</scope>
</reference>
<comment type="similarity">
    <text evidence="1">Belongs to the PPR family. P subfamily.</text>
</comment>
<dbReference type="AlphaFoldDB" id="A0A6I9UJU8"/>
<dbReference type="Pfam" id="PF13041">
    <property type="entry name" value="PPR_2"/>
    <property type="match status" value="1"/>
</dbReference>
<dbReference type="Gene3D" id="1.25.40.10">
    <property type="entry name" value="Tetratricopeptide repeat domain"/>
    <property type="match status" value="3"/>
</dbReference>
<dbReference type="InterPro" id="IPR033443">
    <property type="entry name" value="PROP1-like_PPR_dom"/>
</dbReference>
<evidence type="ECO:0000313" key="5">
    <source>
        <dbReference type="Proteomes" id="UP000504604"/>
    </source>
</evidence>
<keyword evidence="5" id="KW-1185">Reference proteome</keyword>
<dbReference type="Pfam" id="PF17177">
    <property type="entry name" value="PPR_long"/>
    <property type="match status" value="1"/>
</dbReference>
<dbReference type="OrthoDB" id="185373at2759"/>
<feature type="repeat" description="PPR" evidence="3">
    <location>
        <begin position="132"/>
        <end position="166"/>
    </location>
</feature>
<dbReference type="KEGG" id="sind:105177737"/>
<feature type="repeat" description="PPR" evidence="3">
    <location>
        <begin position="493"/>
        <end position="527"/>
    </location>
</feature>
<name>A0A6I9UJU8_SESIN</name>
<keyword evidence="2" id="KW-0677">Repeat</keyword>
<proteinExistence type="inferred from homology"/>
<dbReference type="Gramene" id="SIN_1003741.t">
    <property type="protein sequence ID" value="SIN_1003741.t"/>
    <property type="gene ID" value="SIN_1003741"/>
</dbReference>
<dbReference type="GeneID" id="105177737"/>
<dbReference type="InterPro" id="IPR002885">
    <property type="entry name" value="PPR_rpt"/>
</dbReference>
<feature type="repeat" description="PPR" evidence="3">
    <location>
        <begin position="167"/>
        <end position="201"/>
    </location>
</feature>
<dbReference type="RefSeq" id="XP_011099283.1">
    <property type="nucleotide sequence ID" value="XM_011100981.2"/>
</dbReference>
<evidence type="ECO:0000313" key="6">
    <source>
        <dbReference type="RefSeq" id="XP_011099283.1"/>
    </source>
</evidence>
<sequence length="588" mass="67759">MFSSHSSHQFLGKFKLKPFLGLILPKPFSSQKITKQRKPIKQIPQKINKTLARQSLVKKPNVEPKVYARERITKIYNILKYSTWDSAQEQLESLPIKWDSYTVNQVLKTHPPMEKAWLFFNWASERKNFKHDQYTYTTMVDIFGEARRISSMMYVFEQMKDKGVKIDVVTYTSLMHWMSNDGDIDGAIKLWKEMKAKGCRPTVVSYTAYMKILFDHKRVNEATDVYKEMIEKGLTPNCYTYTVLMDYLASSGKVKEALEIFNRMQEAGVQPDKATCNILIEIFCRTSEIWAIFEILKYMKENFFVLRYSIYQKALETLKLAGESDILLRQVNRHFSEEHFSENTDRYDAISPDSDFNVENCLFLYLMNKQSLVAVDALLADMINKCVPLETMVVSRIIEVNSVRHRQRSALLAYEYSEKLGINIDRAAYLSLIGLSIRTNSFQKVVEIVEKMVKQGLSLGTHLNSLLIYKLGCNREAASAAKVFDLLPDNEKSTAEYTALIDAYFSSGNIDKGLETFKTMKSEGVSVALGTYCVLIAGLEKHGKTRELEYYKKEKKMLQTERCSQNVPMEETICNLLFAGEFTANNAR</sequence>
<feature type="repeat" description="PPR" evidence="3">
    <location>
        <begin position="237"/>
        <end position="271"/>
    </location>
</feature>
<feature type="repeat" description="PPR" evidence="3">
    <location>
        <begin position="202"/>
        <end position="236"/>
    </location>
</feature>
<dbReference type="Proteomes" id="UP000504604">
    <property type="component" value="Linkage group LG15"/>
</dbReference>
<organism evidence="5 6">
    <name type="scientific">Sesamum indicum</name>
    <name type="common">Oriental sesame</name>
    <name type="synonym">Sesamum orientale</name>
    <dbReference type="NCBI Taxonomy" id="4182"/>
    <lineage>
        <taxon>Eukaryota</taxon>
        <taxon>Viridiplantae</taxon>
        <taxon>Streptophyta</taxon>
        <taxon>Embryophyta</taxon>
        <taxon>Tracheophyta</taxon>
        <taxon>Spermatophyta</taxon>
        <taxon>Magnoliopsida</taxon>
        <taxon>eudicotyledons</taxon>
        <taxon>Gunneridae</taxon>
        <taxon>Pentapetalae</taxon>
        <taxon>asterids</taxon>
        <taxon>lamiids</taxon>
        <taxon>Lamiales</taxon>
        <taxon>Pedaliaceae</taxon>
        <taxon>Sesamum</taxon>
    </lineage>
</organism>
<dbReference type="PANTHER" id="PTHR47447">
    <property type="entry name" value="OS03G0856100 PROTEIN"/>
    <property type="match status" value="1"/>
</dbReference>
<dbReference type="PANTHER" id="PTHR47447:SF27">
    <property type="entry name" value="PENTACOTRIPEPTIDE-REPEAT REGION OF PRORP DOMAIN-CONTAINING PROTEIN"/>
    <property type="match status" value="1"/>
</dbReference>
<dbReference type="NCBIfam" id="TIGR00756">
    <property type="entry name" value="PPR"/>
    <property type="match status" value="5"/>
</dbReference>
<accession>A0A6I9UJU8</accession>
<dbReference type="FunCoup" id="A0A6I9UJU8">
    <property type="interactions" value="1078"/>
</dbReference>
<gene>
    <name evidence="6" type="primary">LOC105177737</name>
</gene>
<evidence type="ECO:0000256" key="3">
    <source>
        <dbReference type="PROSITE-ProRule" id="PRU00708"/>
    </source>
</evidence>
<dbReference type="PROSITE" id="PS51375">
    <property type="entry name" value="PPR"/>
    <property type="match status" value="5"/>
</dbReference>
<protein>
    <submittedName>
        <fullName evidence="6">Pentatricopeptide repeat-containing protein At2g01390</fullName>
    </submittedName>
</protein>
<dbReference type="InParanoid" id="A0A6I9UJU8"/>
<evidence type="ECO:0000256" key="2">
    <source>
        <dbReference type="ARBA" id="ARBA00022737"/>
    </source>
</evidence>
<evidence type="ECO:0000259" key="4">
    <source>
        <dbReference type="Pfam" id="PF17177"/>
    </source>
</evidence>